<reference evidence="1 2" key="1">
    <citation type="submission" date="2017-09" db="EMBL/GenBank/DDBJ databases">
        <authorList>
            <person name="Ehlers B."/>
            <person name="Leendertz F.H."/>
        </authorList>
    </citation>
    <scope>NUCLEOTIDE SEQUENCE [LARGE SCALE GENOMIC DNA]</scope>
    <source>
        <strain evidence="1 2">DSM 45537</strain>
    </source>
</reference>
<dbReference type="Proteomes" id="UP000219565">
    <property type="component" value="Unassembled WGS sequence"/>
</dbReference>
<dbReference type="STRING" id="1379680.GCA_001612615_02943"/>
<keyword evidence="2" id="KW-1185">Reference proteome</keyword>
<protein>
    <submittedName>
        <fullName evidence="1">Uncharacterized protein</fullName>
    </submittedName>
</protein>
<name>A0A285LSQ6_9NOCA</name>
<gene>
    <name evidence="1" type="ORF">SAMN04244553_4909</name>
</gene>
<dbReference type="EMBL" id="OBEG01000005">
    <property type="protein sequence ID" value="SNY87949.1"/>
    <property type="molecule type" value="Genomic_DNA"/>
</dbReference>
<sequence>MKYTKQVHDQLISEMDQYYTDLDGYKDAFVAARDKLVSRAWEENEALESFTVKANSLLEELNDTHTKMQALRNAIDGAFNNAFAADKKVYNSF</sequence>
<dbReference type="AlphaFoldDB" id="A0A285LSQ6"/>
<organism evidence="1 2">
    <name type="scientific">Nocardia amikacinitolerans</name>
    <dbReference type="NCBI Taxonomy" id="756689"/>
    <lineage>
        <taxon>Bacteria</taxon>
        <taxon>Bacillati</taxon>
        <taxon>Actinomycetota</taxon>
        <taxon>Actinomycetes</taxon>
        <taxon>Mycobacteriales</taxon>
        <taxon>Nocardiaceae</taxon>
        <taxon>Nocardia</taxon>
    </lineage>
</organism>
<evidence type="ECO:0000313" key="2">
    <source>
        <dbReference type="Proteomes" id="UP000219565"/>
    </source>
</evidence>
<dbReference type="OrthoDB" id="4554252at2"/>
<evidence type="ECO:0000313" key="1">
    <source>
        <dbReference type="EMBL" id="SNY87949.1"/>
    </source>
</evidence>
<dbReference type="Gene3D" id="1.10.287.1060">
    <property type="entry name" value="ESAT-6-like"/>
    <property type="match status" value="1"/>
</dbReference>
<accession>A0A285LSQ6</accession>
<proteinExistence type="predicted"/>
<dbReference type="RefSeq" id="WP_067785084.1">
    <property type="nucleotide sequence ID" value="NZ_JAMTCV010000004.1"/>
</dbReference>